<accession>A0A1V2TLX1</accession>
<dbReference type="AlphaFoldDB" id="A0A1V2TLX1"/>
<comment type="caution">
    <text evidence="1">The sequence shown here is derived from an EMBL/GenBank/DDBJ whole genome shotgun (WGS) entry which is preliminary data.</text>
</comment>
<keyword evidence="2" id="KW-1185">Reference proteome</keyword>
<gene>
    <name evidence="1" type="ORF">B0T46_00785</name>
</gene>
<organism evidence="1 2">
    <name type="scientific">Nocardia donostiensis</name>
    <dbReference type="NCBI Taxonomy" id="1538463"/>
    <lineage>
        <taxon>Bacteria</taxon>
        <taxon>Bacillati</taxon>
        <taxon>Actinomycetota</taxon>
        <taxon>Actinomycetes</taxon>
        <taxon>Mycobacteriales</taxon>
        <taxon>Nocardiaceae</taxon>
        <taxon>Nocardia</taxon>
    </lineage>
</organism>
<proteinExistence type="predicted"/>
<protein>
    <submittedName>
        <fullName evidence="1">Uncharacterized protein</fullName>
    </submittedName>
</protein>
<evidence type="ECO:0000313" key="2">
    <source>
        <dbReference type="Proteomes" id="UP000188836"/>
    </source>
</evidence>
<dbReference type="EMBL" id="MUMY01000001">
    <property type="protein sequence ID" value="ONM50489.1"/>
    <property type="molecule type" value="Genomic_DNA"/>
</dbReference>
<evidence type="ECO:0000313" key="1">
    <source>
        <dbReference type="EMBL" id="ONM50489.1"/>
    </source>
</evidence>
<sequence>MSEALPPLPIRTAGNRAMAAALRLWHHEPHDRGLYERILAGLHHLDEATEPRETVHAGAYRLQEEIDRIIARWKAEPPSR</sequence>
<name>A0A1V2TLX1_9NOCA</name>
<dbReference type="Proteomes" id="UP000188836">
    <property type="component" value="Unassembled WGS sequence"/>
</dbReference>
<dbReference type="RefSeq" id="WP_077114355.1">
    <property type="nucleotide sequence ID" value="NZ_LOKT01000001.1"/>
</dbReference>
<dbReference type="OrthoDB" id="4551548at2"/>
<reference evidence="1 2" key="1">
    <citation type="journal article" date="2016" name="Antonie Van Leeuwenhoek">
        <title>Nocardia donostiensis sp. nov., isolated from human respiratory specimens.</title>
        <authorList>
            <person name="Ercibengoa M."/>
            <person name="Bell M."/>
            <person name="Marimon J.M."/>
            <person name="Humrighouse B."/>
            <person name="Klenk H.P."/>
            <person name="Potter G."/>
            <person name="Perez-Trallero E."/>
        </authorList>
    </citation>
    <scope>NUCLEOTIDE SEQUENCE [LARGE SCALE GENOMIC DNA]</scope>
    <source>
        <strain evidence="1 2">X1655</strain>
    </source>
</reference>